<sequence length="297" mass="33076">MDKLLQFLGEEITDPSEEAFLVFSQEIPSANLGFVDSKATTLEVSIVGKDISIRQSPSLLSSNRKEGTTGAVVWKITPLFAEWICGSDNALFRTGILDSTSHVLELGCGISGIVSLALAPKIHRYIATDQDYVLKLLRENIKENEHVFASASSFSKVGKKSRREAHDSNESSKIDTRSLDWETDAQSNLYNELNIQATSGEQIDLLIACDCIYNTHLIVPLVNTCAEICRSTPKSKPTLCIIAQQLRSAEVFEEWLSAFHYYFRVWRIPDELLSGGLKEGNGFVLHFGVLREDSQEK</sequence>
<reference evidence="1" key="1">
    <citation type="journal article" date="2020" name="Stud. Mycol.">
        <title>101 Dothideomycetes genomes: a test case for predicting lifestyles and emergence of pathogens.</title>
        <authorList>
            <person name="Haridas S."/>
            <person name="Albert R."/>
            <person name="Binder M."/>
            <person name="Bloem J."/>
            <person name="Labutti K."/>
            <person name="Salamov A."/>
            <person name="Andreopoulos B."/>
            <person name="Baker S."/>
            <person name="Barry K."/>
            <person name="Bills G."/>
            <person name="Bluhm B."/>
            <person name="Cannon C."/>
            <person name="Castanera R."/>
            <person name="Culley D."/>
            <person name="Daum C."/>
            <person name="Ezra D."/>
            <person name="Gonzalez J."/>
            <person name="Henrissat B."/>
            <person name="Kuo A."/>
            <person name="Liang C."/>
            <person name="Lipzen A."/>
            <person name="Lutzoni F."/>
            <person name="Magnuson J."/>
            <person name="Mondo S."/>
            <person name="Nolan M."/>
            <person name="Ohm R."/>
            <person name="Pangilinan J."/>
            <person name="Park H.-J."/>
            <person name="Ramirez L."/>
            <person name="Alfaro M."/>
            <person name="Sun H."/>
            <person name="Tritt A."/>
            <person name="Yoshinaga Y."/>
            <person name="Zwiers L.-H."/>
            <person name="Turgeon B."/>
            <person name="Goodwin S."/>
            <person name="Spatafora J."/>
            <person name="Crous P."/>
            <person name="Grigoriev I."/>
        </authorList>
    </citation>
    <scope>NUCLEOTIDE SEQUENCE</scope>
    <source>
        <strain evidence="1">CBS 130266</strain>
    </source>
</reference>
<dbReference type="Pfam" id="PF10294">
    <property type="entry name" value="Methyltransf_16"/>
    <property type="match status" value="1"/>
</dbReference>
<evidence type="ECO:0008006" key="3">
    <source>
        <dbReference type="Google" id="ProtNLM"/>
    </source>
</evidence>
<dbReference type="Proteomes" id="UP000800235">
    <property type="component" value="Unassembled WGS sequence"/>
</dbReference>
<dbReference type="InterPro" id="IPR029063">
    <property type="entry name" value="SAM-dependent_MTases_sf"/>
</dbReference>
<dbReference type="AlphaFoldDB" id="A0A9P4NWH0"/>
<name>A0A9P4NWH0_9PEZI</name>
<dbReference type="OrthoDB" id="2529286at2759"/>
<dbReference type="GO" id="GO:0005829">
    <property type="term" value="C:cytosol"/>
    <property type="evidence" value="ECO:0007669"/>
    <property type="project" value="TreeGrafter"/>
</dbReference>
<evidence type="ECO:0000313" key="2">
    <source>
        <dbReference type="Proteomes" id="UP000800235"/>
    </source>
</evidence>
<accession>A0A9P4NWH0</accession>
<gene>
    <name evidence="1" type="ORF">EJ08DRAFT_647288</name>
</gene>
<dbReference type="GO" id="GO:0008757">
    <property type="term" value="F:S-adenosylmethionine-dependent methyltransferase activity"/>
    <property type="evidence" value="ECO:0007669"/>
    <property type="project" value="UniProtKB-ARBA"/>
</dbReference>
<dbReference type="GO" id="GO:0032991">
    <property type="term" value="C:protein-containing complex"/>
    <property type="evidence" value="ECO:0007669"/>
    <property type="project" value="TreeGrafter"/>
</dbReference>
<comment type="caution">
    <text evidence="1">The sequence shown here is derived from an EMBL/GenBank/DDBJ whole genome shotgun (WGS) entry which is preliminary data.</text>
</comment>
<dbReference type="EMBL" id="MU007020">
    <property type="protein sequence ID" value="KAF2433614.1"/>
    <property type="molecule type" value="Genomic_DNA"/>
</dbReference>
<dbReference type="PANTHER" id="PTHR14614:SF109">
    <property type="entry name" value="RIBOSOMAL LYSINE N-METHYLTRANSFERASE 5"/>
    <property type="match status" value="1"/>
</dbReference>
<evidence type="ECO:0000313" key="1">
    <source>
        <dbReference type="EMBL" id="KAF2433614.1"/>
    </source>
</evidence>
<dbReference type="SUPFAM" id="SSF53335">
    <property type="entry name" value="S-adenosyl-L-methionine-dependent methyltransferases"/>
    <property type="match status" value="1"/>
</dbReference>
<organism evidence="1 2">
    <name type="scientific">Tothia fuscella</name>
    <dbReference type="NCBI Taxonomy" id="1048955"/>
    <lineage>
        <taxon>Eukaryota</taxon>
        <taxon>Fungi</taxon>
        <taxon>Dikarya</taxon>
        <taxon>Ascomycota</taxon>
        <taxon>Pezizomycotina</taxon>
        <taxon>Dothideomycetes</taxon>
        <taxon>Pleosporomycetidae</taxon>
        <taxon>Venturiales</taxon>
        <taxon>Cylindrosympodiaceae</taxon>
        <taxon>Tothia</taxon>
    </lineage>
</organism>
<dbReference type="PANTHER" id="PTHR14614">
    <property type="entry name" value="HEPATOCELLULAR CARCINOMA-ASSOCIATED ANTIGEN"/>
    <property type="match status" value="1"/>
</dbReference>
<protein>
    <recommendedName>
        <fullName evidence="3">Diaminohydroxyphosphoribosylamino-pyrimidine deaminase</fullName>
    </recommendedName>
</protein>
<proteinExistence type="predicted"/>
<dbReference type="InterPro" id="IPR019410">
    <property type="entry name" value="Methyltransf_16"/>
</dbReference>
<dbReference type="Gene3D" id="3.40.50.150">
    <property type="entry name" value="Vaccinia Virus protein VP39"/>
    <property type="match status" value="1"/>
</dbReference>
<keyword evidence="2" id="KW-1185">Reference proteome</keyword>